<organism evidence="4 5">
    <name type="scientific">Sitophilus oryzae</name>
    <name type="common">Rice weevil</name>
    <name type="synonym">Curculio oryzae</name>
    <dbReference type="NCBI Taxonomy" id="7048"/>
    <lineage>
        <taxon>Eukaryota</taxon>
        <taxon>Metazoa</taxon>
        <taxon>Ecdysozoa</taxon>
        <taxon>Arthropoda</taxon>
        <taxon>Hexapoda</taxon>
        <taxon>Insecta</taxon>
        <taxon>Pterygota</taxon>
        <taxon>Neoptera</taxon>
        <taxon>Endopterygota</taxon>
        <taxon>Coleoptera</taxon>
        <taxon>Polyphaga</taxon>
        <taxon>Cucujiformia</taxon>
        <taxon>Curculionidae</taxon>
        <taxon>Dryophthorinae</taxon>
        <taxon>Sitophilus</taxon>
    </lineage>
</organism>
<keyword evidence="2" id="KW-0677">Repeat</keyword>
<dbReference type="SMART" id="SM00320">
    <property type="entry name" value="WD40"/>
    <property type="match status" value="5"/>
</dbReference>
<dbReference type="Proteomes" id="UP000504635">
    <property type="component" value="Unplaced"/>
</dbReference>
<dbReference type="Pfam" id="PF00400">
    <property type="entry name" value="WD40"/>
    <property type="match status" value="2"/>
</dbReference>
<gene>
    <name evidence="5 6" type="primary">LOC115878608</name>
</gene>
<evidence type="ECO:0000256" key="1">
    <source>
        <dbReference type="ARBA" id="ARBA00022574"/>
    </source>
</evidence>
<dbReference type="InterPro" id="IPR051350">
    <property type="entry name" value="WD_repeat-ST_regulator"/>
</dbReference>
<dbReference type="OrthoDB" id="1932312at2759"/>
<evidence type="ECO:0000313" key="5">
    <source>
        <dbReference type="RefSeq" id="XP_030751019.1"/>
    </source>
</evidence>
<feature type="repeat" description="WD" evidence="3">
    <location>
        <begin position="413"/>
        <end position="454"/>
    </location>
</feature>
<dbReference type="PROSITE" id="PS50082">
    <property type="entry name" value="WD_REPEATS_2"/>
    <property type="match status" value="2"/>
</dbReference>
<evidence type="ECO:0000313" key="4">
    <source>
        <dbReference type="Proteomes" id="UP000504635"/>
    </source>
</evidence>
<dbReference type="AlphaFoldDB" id="A0A6J2XK34"/>
<proteinExistence type="predicted"/>
<dbReference type="InterPro" id="IPR001680">
    <property type="entry name" value="WD40_rpt"/>
</dbReference>
<keyword evidence="4" id="KW-1185">Reference proteome</keyword>
<dbReference type="PANTHER" id="PTHR22838:SF4">
    <property type="entry name" value="WD REPEAT-CONTAINING PROTEIN 13"/>
    <property type="match status" value="1"/>
</dbReference>
<dbReference type="InterPro" id="IPR015943">
    <property type="entry name" value="WD40/YVTN_repeat-like_dom_sf"/>
</dbReference>
<accession>A0A6J2XK34</accession>
<keyword evidence="1 3" id="KW-0853">WD repeat</keyword>
<feature type="repeat" description="WD" evidence="3">
    <location>
        <begin position="178"/>
        <end position="219"/>
    </location>
</feature>
<evidence type="ECO:0000256" key="3">
    <source>
        <dbReference type="PROSITE-ProRule" id="PRU00221"/>
    </source>
</evidence>
<dbReference type="InterPro" id="IPR036322">
    <property type="entry name" value="WD40_repeat_dom_sf"/>
</dbReference>
<dbReference type="GO" id="GO:0005634">
    <property type="term" value="C:nucleus"/>
    <property type="evidence" value="ECO:0007669"/>
    <property type="project" value="TreeGrafter"/>
</dbReference>
<protein>
    <submittedName>
        <fullName evidence="5 6">WD repeat-containing protein 13-like</fullName>
    </submittedName>
</protein>
<evidence type="ECO:0000313" key="6">
    <source>
        <dbReference type="RefSeq" id="XP_030751020.1"/>
    </source>
</evidence>
<dbReference type="Gene3D" id="2.130.10.10">
    <property type="entry name" value="YVTN repeat-like/Quinoprotein amine dehydrogenase"/>
    <property type="match status" value="2"/>
</dbReference>
<dbReference type="RefSeq" id="XP_030751019.1">
    <property type="nucleotide sequence ID" value="XM_030895159.1"/>
</dbReference>
<dbReference type="GeneID" id="115878608"/>
<sequence length="455" mass="50614">MMTTALQQQVFALDARYNAHRAPESPNFRTLYIRRRSQLLRETDRNSDQWKQYIKLRAMLLQQRYGNSKTDSGSNTNLSRTMSRTSILTDLQVPQFSRTNTVIPTKEAFASKAIVGGNTIAENYAFSGVHHIFDQHSKATTMIKFANNDRSRLCCSSLDGNLSICDVTSDPPAVLAVLKGHTEAVPGFDWSINNDLIASVSLDATIKLWKVSDFACLRTLKEPNSAQMLCCIFQPSNNNLILIGNSKGDIRIVNVSTGLFLKNICKIGGSILTITTDNNGKILWAGNNRGEIVSLFCELNGALCKLKKITFDPNCIITNLSYRAWISREARDPLLLVNATNNSMCLFSVTDSEGGLYLKRKFQNRHSRHMVRSTFCPIMSFREGACVVTGSEDGSVYFVDVEKIGTKAVVNTLQGHSSSVLSISFNYDESLLATSDLEGLVIIWKRSTNNIEETE</sequence>
<dbReference type="PANTHER" id="PTHR22838">
    <property type="entry name" value="WD REPEAT PROTEIN 26-RELATED"/>
    <property type="match status" value="1"/>
</dbReference>
<dbReference type="GO" id="GO:1990841">
    <property type="term" value="F:promoter-specific chromatin binding"/>
    <property type="evidence" value="ECO:0007669"/>
    <property type="project" value="TreeGrafter"/>
</dbReference>
<reference evidence="5 6" key="1">
    <citation type="submission" date="2025-04" db="UniProtKB">
        <authorList>
            <consortium name="RefSeq"/>
        </authorList>
    </citation>
    <scope>IDENTIFICATION</scope>
    <source>
        <tissue evidence="5 6">Gonads</tissue>
    </source>
</reference>
<dbReference type="PROSITE" id="PS50294">
    <property type="entry name" value="WD_REPEATS_REGION"/>
    <property type="match status" value="2"/>
</dbReference>
<dbReference type="SUPFAM" id="SSF50978">
    <property type="entry name" value="WD40 repeat-like"/>
    <property type="match status" value="1"/>
</dbReference>
<dbReference type="RefSeq" id="XP_030751020.1">
    <property type="nucleotide sequence ID" value="XM_030895160.1"/>
</dbReference>
<evidence type="ECO:0000256" key="2">
    <source>
        <dbReference type="ARBA" id="ARBA00022737"/>
    </source>
</evidence>
<name>A0A6J2XK34_SITOR</name>
<dbReference type="KEGG" id="soy:115878608"/>